<evidence type="ECO:0000313" key="10">
    <source>
        <dbReference type="Proteomes" id="UP000184485"/>
    </source>
</evidence>
<gene>
    <name evidence="9" type="ORF">SAMN02745157_1213</name>
</gene>
<comment type="similarity">
    <text evidence="2">Belongs to the BMP lipoprotein family.</text>
</comment>
<dbReference type="SUPFAM" id="SSF53822">
    <property type="entry name" value="Periplasmic binding protein-like I"/>
    <property type="match status" value="1"/>
</dbReference>
<keyword evidence="10" id="KW-1185">Reference proteome</keyword>
<accession>A0A1M4XCQ4</accession>
<comment type="subcellular location">
    <subcellularLocation>
        <location evidence="1">Cell membrane</location>
        <topology evidence="1">Lipid-anchor</topology>
    </subcellularLocation>
</comment>
<evidence type="ECO:0000256" key="6">
    <source>
        <dbReference type="ARBA" id="ARBA00023288"/>
    </source>
</evidence>
<dbReference type="Pfam" id="PF02608">
    <property type="entry name" value="Bmp"/>
    <property type="match status" value="1"/>
</dbReference>
<dbReference type="Proteomes" id="UP000184485">
    <property type="component" value="Unassembled WGS sequence"/>
</dbReference>
<dbReference type="PANTHER" id="PTHR34296">
    <property type="entry name" value="TRANSCRIPTIONAL ACTIVATOR PROTEIN MED"/>
    <property type="match status" value="1"/>
</dbReference>
<dbReference type="RefSeq" id="WP_073051806.1">
    <property type="nucleotide sequence ID" value="NZ_FQUP01000001.1"/>
</dbReference>
<keyword evidence="5" id="KW-0472">Membrane</keyword>
<evidence type="ECO:0000259" key="8">
    <source>
        <dbReference type="Pfam" id="PF02608"/>
    </source>
</evidence>
<protein>
    <submittedName>
        <fullName evidence="9">Basic membrane protein A</fullName>
    </submittedName>
</protein>
<evidence type="ECO:0000256" key="7">
    <source>
        <dbReference type="SAM" id="SignalP"/>
    </source>
</evidence>
<dbReference type="Gene3D" id="3.40.50.2300">
    <property type="match status" value="2"/>
</dbReference>
<dbReference type="OrthoDB" id="9784230at2"/>
<dbReference type="PANTHER" id="PTHR34296:SF2">
    <property type="entry name" value="ABC TRANSPORTER GUANOSINE-BINDING PROTEIN NUPN"/>
    <property type="match status" value="1"/>
</dbReference>
<feature type="domain" description="ABC transporter substrate-binding protein PnrA-like" evidence="8">
    <location>
        <begin position="40"/>
        <end position="333"/>
    </location>
</feature>
<dbReference type="EMBL" id="FQUP01000001">
    <property type="protein sequence ID" value="SHE91066.1"/>
    <property type="molecule type" value="Genomic_DNA"/>
</dbReference>
<reference evidence="9 10" key="1">
    <citation type="submission" date="2016-11" db="EMBL/GenBank/DDBJ databases">
        <authorList>
            <person name="Jaros S."/>
            <person name="Januszkiewicz K."/>
            <person name="Wedrychowicz H."/>
        </authorList>
    </citation>
    <scope>NUCLEOTIDE SEQUENCE [LARGE SCALE GENOMIC DNA]</scope>
    <source>
        <strain evidence="9 10">DSM 19436</strain>
    </source>
</reference>
<dbReference type="InterPro" id="IPR028082">
    <property type="entry name" value="Peripla_BP_I"/>
</dbReference>
<dbReference type="InterPro" id="IPR003760">
    <property type="entry name" value="PnrA-like"/>
</dbReference>
<feature type="signal peptide" evidence="7">
    <location>
        <begin position="1"/>
        <end position="26"/>
    </location>
</feature>
<evidence type="ECO:0000256" key="4">
    <source>
        <dbReference type="ARBA" id="ARBA00022729"/>
    </source>
</evidence>
<evidence type="ECO:0000256" key="1">
    <source>
        <dbReference type="ARBA" id="ARBA00004193"/>
    </source>
</evidence>
<dbReference type="GO" id="GO:0005886">
    <property type="term" value="C:plasma membrane"/>
    <property type="evidence" value="ECO:0007669"/>
    <property type="project" value="UniProtKB-SubCell"/>
</dbReference>
<proteinExistence type="inferred from homology"/>
<name>A0A1M4XCQ4_9HYPH</name>
<keyword evidence="6" id="KW-0449">Lipoprotein</keyword>
<sequence length="336" mass="34973">MSSWSRRLIAVCGASALAFAATAASAKEVSIAAISGYFAQGFGVSIVNGLKKAEKDLGVKVKLIDTGNRALDYEEQFNNVGKSGEYDLVFVMGWELVDALQKAAAAYPNTKFVFIDGVLDSKQIVYANFAQNQGSFLAGALAALMAEKGSAIEGLGDGKAVGFVGGRDIPVIRDFLGGYEAGAKAAAPDIRVDSVFAGTFDDPAKGSELTMALYGQGSDIVYNVAGPTGEGVLQASAAADKFSIGVDVDQCDVAPGHVMASMLKRGDVAVYNLVKDVVDGKTIEPGSTHTYDLKSGGVELLLCPKVEDKIPAEVKAKVEALKAEVVDGKIMVPTVK</sequence>
<keyword evidence="4 7" id="KW-0732">Signal</keyword>
<dbReference type="AlphaFoldDB" id="A0A1M4XCQ4"/>
<evidence type="ECO:0000256" key="2">
    <source>
        <dbReference type="ARBA" id="ARBA00008610"/>
    </source>
</evidence>
<evidence type="ECO:0000313" key="9">
    <source>
        <dbReference type="EMBL" id="SHE91066.1"/>
    </source>
</evidence>
<dbReference type="InterPro" id="IPR050957">
    <property type="entry name" value="BMP_lipoprotein"/>
</dbReference>
<evidence type="ECO:0000256" key="5">
    <source>
        <dbReference type="ARBA" id="ARBA00023136"/>
    </source>
</evidence>
<keyword evidence="3" id="KW-1003">Cell membrane</keyword>
<organism evidence="9 10">
    <name type="scientific">Kaistia soli DSM 19436</name>
    <dbReference type="NCBI Taxonomy" id="1122133"/>
    <lineage>
        <taxon>Bacteria</taxon>
        <taxon>Pseudomonadati</taxon>
        <taxon>Pseudomonadota</taxon>
        <taxon>Alphaproteobacteria</taxon>
        <taxon>Hyphomicrobiales</taxon>
        <taxon>Kaistiaceae</taxon>
        <taxon>Kaistia</taxon>
    </lineage>
</organism>
<dbReference type="STRING" id="1122133.SAMN02745157_1213"/>
<feature type="chain" id="PRO_5012228845" evidence="7">
    <location>
        <begin position="27"/>
        <end position="336"/>
    </location>
</feature>
<evidence type="ECO:0000256" key="3">
    <source>
        <dbReference type="ARBA" id="ARBA00022475"/>
    </source>
</evidence>